<keyword evidence="5" id="KW-0560">Oxidoreductase</keyword>
<reference evidence="8 9" key="1">
    <citation type="journal article" date="2016" name="Nat. Commun.">
        <title>Thousands of microbial genomes shed light on interconnected biogeochemical processes in an aquifer system.</title>
        <authorList>
            <person name="Anantharaman K."/>
            <person name="Brown C.T."/>
            <person name="Hug L.A."/>
            <person name="Sharon I."/>
            <person name="Castelle C.J."/>
            <person name="Probst A.J."/>
            <person name="Thomas B.C."/>
            <person name="Singh A."/>
            <person name="Wilkins M.J."/>
            <person name="Karaoz U."/>
            <person name="Brodie E.L."/>
            <person name="Williams K.H."/>
            <person name="Hubbard S.S."/>
            <person name="Banfield J.F."/>
        </authorList>
    </citation>
    <scope>NUCLEOTIDE SEQUENCE [LARGE SCALE GENOMIC DNA]</scope>
    <source>
        <strain evidence="9">RIFCSPHIGHO2_01_FULL_58_15</strain>
    </source>
</reference>
<dbReference type="GO" id="GO:0019646">
    <property type="term" value="P:aerobic electron transport chain"/>
    <property type="evidence" value="ECO:0007669"/>
    <property type="project" value="TreeGrafter"/>
</dbReference>
<dbReference type="InterPro" id="IPR051169">
    <property type="entry name" value="NADH-Q_oxidoreductase"/>
</dbReference>
<evidence type="ECO:0000259" key="7">
    <source>
        <dbReference type="Pfam" id="PF07992"/>
    </source>
</evidence>
<keyword evidence="4" id="KW-0274">FAD</keyword>
<comment type="similarity">
    <text evidence="2">Belongs to the NADH dehydrogenase family.</text>
</comment>
<dbReference type="EMBL" id="MHST01000013">
    <property type="protein sequence ID" value="OHA49131.1"/>
    <property type="molecule type" value="Genomic_DNA"/>
</dbReference>
<dbReference type="InterPro" id="IPR036188">
    <property type="entry name" value="FAD/NAD-bd_sf"/>
</dbReference>
<dbReference type="PRINTS" id="PR00368">
    <property type="entry name" value="FADPNR"/>
</dbReference>
<name>A0A1G2PND5_TERXR</name>
<keyword evidence="6" id="KW-0472">Membrane</keyword>
<evidence type="ECO:0000313" key="8">
    <source>
        <dbReference type="EMBL" id="OHA49131.1"/>
    </source>
</evidence>
<protein>
    <recommendedName>
        <fullName evidence="7">FAD/NAD(P)-binding domain-containing protein</fullName>
    </recommendedName>
</protein>
<keyword evidence="6" id="KW-1133">Transmembrane helix</keyword>
<dbReference type="PRINTS" id="PR00411">
    <property type="entry name" value="PNDRDTASEI"/>
</dbReference>
<sequence>METMSDALLPKKNIAVLGAGFGGVAAARALGRALRRSAELRKLYDLIVIDRSAEHIYTPGLYEVATAAREDADPLTLKHTAAIPLEESFSGLPIRIIQDEVLGVEPSLRAETPAGILVPPSEYLIRLRDGGTIRAEYLVLALGAVVNDFGIPGVPKHGLVFKNFGDALRVRSAITETFQRTAQAHIVIAGGGATGVELTGELVSLTRHLRRAWKRDIRPRFTLVEAGERLLPGPPLIVAEIAKKRLERLGVTVRLHTRIIEVAEGTATVQAPEGANTRIAFDRFIWSGGIKPSPVLAGIVVPKDQRGRCTVDLDLTIHGENNLFAIGDLTCFADPATNQPLPSVATIAMAEGSIAAINVLARINRQPLRHYHPPKHTPMIVPVCGKWAIAYVAGFTAAGFSVFLLRLAADLRYFLKVLPPLKALRFFLRSAAVYFRND</sequence>
<dbReference type="AlphaFoldDB" id="A0A1G2PND5"/>
<dbReference type="PANTHER" id="PTHR42913">
    <property type="entry name" value="APOPTOSIS-INDUCING FACTOR 1"/>
    <property type="match status" value="1"/>
</dbReference>
<evidence type="ECO:0000256" key="2">
    <source>
        <dbReference type="ARBA" id="ARBA00005272"/>
    </source>
</evidence>
<dbReference type="Pfam" id="PF07992">
    <property type="entry name" value="Pyr_redox_2"/>
    <property type="match status" value="1"/>
</dbReference>
<evidence type="ECO:0000256" key="3">
    <source>
        <dbReference type="ARBA" id="ARBA00022630"/>
    </source>
</evidence>
<dbReference type="Gene3D" id="3.50.50.100">
    <property type="match status" value="1"/>
</dbReference>
<evidence type="ECO:0000256" key="4">
    <source>
        <dbReference type="ARBA" id="ARBA00022827"/>
    </source>
</evidence>
<evidence type="ECO:0000313" key="9">
    <source>
        <dbReference type="Proteomes" id="UP000178690"/>
    </source>
</evidence>
<feature type="domain" description="FAD/NAD(P)-binding" evidence="7">
    <location>
        <begin position="13"/>
        <end position="352"/>
    </location>
</feature>
<feature type="transmembrane region" description="Helical" evidence="6">
    <location>
        <begin position="387"/>
        <end position="409"/>
    </location>
</feature>
<dbReference type="STRING" id="1802363.A2682_03800"/>
<evidence type="ECO:0000256" key="5">
    <source>
        <dbReference type="ARBA" id="ARBA00023002"/>
    </source>
</evidence>
<keyword evidence="6" id="KW-0812">Transmembrane</keyword>
<proteinExistence type="inferred from homology"/>
<keyword evidence="3" id="KW-0285">Flavoprotein</keyword>
<gene>
    <name evidence="8" type="ORF">A2682_03800</name>
</gene>
<organism evidence="8 9">
    <name type="scientific">Terrybacteria sp. (strain RIFCSPHIGHO2_01_FULL_58_15)</name>
    <dbReference type="NCBI Taxonomy" id="1802363"/>
    <lineage>
        <taxon>Bacteria</taxon>
        <taxon>Candidatus Terryibacteriota</taxon>
    </lineage>
</organism>
<comment type="caution">
    <text evidence="8">The sequence shown here is derived from an EMBL/GenBank/DDBJ whole genome shotgun (WGS) entry which is preliminary data.</text>
</comment>
<comment type="cofactor">
    <cofactor evidence="1">
        <name>FAD</name>
        <dbReference type="ChEBI" id="CHEBI:57692"/>
    </cofactor>
</comment>
<dbReference type="GO" id="GO:0003955">
    <property type="term" value="F:NAD(P)H dehydrogenase (quinone) activity"/>
    <property type="evidence" value="ECO:0007669"/>
    <property type="project" value="TreeGrafter"/>
</dbReference>
<dbReference type="Proteomes" id="UP000178690">
    <property type="component" value="Unassembled WGS sequence"/>
</dbReference>
<dbReference type="PANTHER" id="PTHR42913:SF3">
    <property type="entry name" value="64 KDA MITOCHONDRIAL NADH DEHYDROGENASE (EUROFUNG)"/>
    <property type="match status" value="1"/>
</dbReference>
<evidence type="ECO:0000256" key="1">
    <source>
        <dbReference type="ARBA" id="ARBA00001974"/>
    </source>
</evidence>
<evidence type="ECO:0000256" key="6">
    <source>
        <dbReference type="SAM" id="Phobius"/>
    </source>
</evidence>
<dbReference type="SUPFAM" id="SSF51905">
    <property type="entry name" value="FAD/NAD(P)-binding domain"/>
    <property type="match status" value="1"/>
</dbReference>
<dbReference type="InterPro" id="IPR023753">
    <property type="entry name" value="FAD/NAD-binding_dom"/>
</dbReference>
<accession>A0A1G2PND5</accession>